<organism evidence="2 3">
    <name type="scientific">Cudoniella acicularis</name>
    <dbReference type="NCBI Taxonomy" id="354080"/>
    <lineage>
        <taxon>Eukaryota</taxon>
        <taxon>Fungi</taxon>
        <taxon>Dikarya</taxon>
        <taxon>Ascomycota</taxon>
        <taxon>Pezizomycotina</taxon>
        <taxon>Leotiomycetes</taxon>
        <taxon>Helotiales</taxon>
        <taxon>Tricladiaceae</taxon>
        <taxon>Cudoniella</taxon>
    </lineage>
</organism>
<evidence type="ECO:0000256" key="1">
    <source>
        <dbReference type="SAM" id="MobiDB-lite"/>
    </source>
</evidence>
<name>A0A8H4RWP1_9HELO</name>
<feature type="compositionally biased region" description="Basic and acidic residues" evidence="1">
    <location>
        <begin position="133"/>
        <end position="149"/>
    </location>
</feature>
<keyword evidence="3" id="KW-1185">Reference proteome</keyword>
<feature type="region of interest" description="Disordered" evidence="1">
    <location>
        <begin position="82"/>
        <end position="211"/>
    </location>
</feature>
<evidence type="ECO:0000313" key="3">
    <source>
        <dbReference type="Proteomes" id="UP000566819"/>
    </source>
</evidence>
<dbReference type="Proteomes" id="UP000566819">
    <property type="component" value="Unassembled WGS sequence"/>
</dbReference>
<sequence>MVYFSNLYEIQRRVVEFERVVPYTLFRQTWFRVLGETSVLYNGQSPHLIQYLAERNLWWIYMGDNEPFLSRPPPEWLPMARGYNPMMRPRPDRRGRRRGAPAQGRSAGHGQAQIEPGEMPPHQEPQRRYLFRHRGDGGLEPGEIPRQEAPDLNMDDEILETPSSVRRPQGGGVIYAPVALRGETPPPAYVPNAQSPRRPEGDEDYEPSPDP</sequence>
<evidence type="ECO:0000313" key="2">
    <source>
        <dbReference type="EMBL" id="KAF4636369.1"/>
    </source>
</evidence>
<protein>
    <submittedName>
        <fullName evidence="2">Uncharacterized protein</fullName>
    </submittedName>
</protein>
<dbReference type="AlphaFoldDB" id="A0A8H4RWP1"/>
<proteinExistence type="predicted"/>
<gene>
    <name evidence="2" type="ORF">G7Y89_g1717</name>
</gene>
<dbReference type="EMBL" id="JAAMPI010000069">
    <property type="protein sequence ID" value="KAF4636369.1"/>
    <property type="molecule type" value="Genomic_DNA"/>
</dbReference>
<comment type="caution">
    <text evidence="2">The sequence shown here is derived from an EMBL/GenBank/DDBJ whole genome shotgun (WGS) entry which is preliminary data.</text>
</comment>
<reference evidence="2 3" key="1">
    <citation type="submission" date="2020-03" db="EMBL/GenBank/DDBJ databases">
        <title>Draft Genome Sequence of Cudoniella acicularis.</title>
        <authorList>
            <person name="Buettner E."/>
            <person name="Kellner H."/>
        </authorList>
    </citation>
    <scope>NUCLEOTIDE SEQUENCE [LARGE SCALE GENOMIC DNA]</scope>
    <source>
        <strain evidence="2 3">DSM 108380</strain>
    </source>
</reference>
<feature type="compositionally biased region" description="Acidic residues" evidence="1">
    <location>
        <begin position="201"/>
        <end position="211"/>
    </location>
</feature>
<accession>A0A8H4RWP1</accession>